<dbReference type="OrthoDB" id="5599269at2759"/>
<dbReference type="GeneID" id="40726457"/>
<comment type="caution">
    <text evidence="2">The sequence shown here is derived from an EMBL/GenBank/DDBJ whole genome shotgun (WGS) entry which is preliminary data.</text>
</comment>
<dbReference type="InterPro" id="IPR028245">
    <property type="entry name" value="PIL1/LSP1"/>
</dbReference>
<name>A0A4U7KVW3_9BASI</name>
<feature type="compositionally biased region" description="Polar residues" evidence="1">
    <location>
        <begin position="331"/>
        <end position="344"/>
    </location>
</feature>
<feature type="region of interest" description="Disordered" evidence="1">
    <location>
        <begin position="287"/>
        <end position="315"/>
    </location>
</feature>
<accession>A0A4U7KVW3</accession>
<dbReference type="KEGG" id="sgra:EX895_003562"/>
<dbReference type="AlphaFoldDB" id="A0A4U7KVW3"/>
<dbReference type="GO" id="GO:0005886">
    <property type="term" value="C:plasma membrane"/>
    <property type="evidence" value="ECO:0007669"/>
    <property type="project" value="TreeGrafter"/>
</dbReference>
<feature type="compositionally biased region" description="Polar residues" evidence="1">
    <location>
        <begin position="665"/>
        <end position="679"/>
    </location>
</feature>
<dbReference type="GO" id="GO:0006897">
    <property type="term" value="P:endocytosis"/>
    <property type="evidence" value="ECO:0007669"/>
    <property type="project" value="TreeGrafter"/>
</dbReference>
<dbReference type="PANTHER" id="PTHR31962">
    <property type="entry name" value="SPHINGOLIPID LONG CHAIN BASE-RESPONSIVE PROTEIN PIL1"/>
    <property type="match status" value="1"/>
</dbReference>
<feature type="region of interest" description="Disordered" evidence="1">
    <location>
        <begin position="569"/>
        <end position="767"/>
    </location>
</feature>
<evidence type="ECO:0000256" key="1">
    <source>
        <dbReference type="SAM" id="MobiDB-lite"/>
    </source>
</evidence>
<protein>
    <submittedName>
        <fullName evidence="2">Uncharacterized protein</fullName>
    </submittedName>
</protein>
<dbReference type="Gene3D" id="1.20.1270.60">
    <property type="entry name" value="Arfaptin homology (AH) domain/BAR domain"/>
    <property type="match status" value="1"/>
</dbReference>
<reference evidence="2 3" key="1">
    <citation type="submission" date="2019-05" db="EMBL/GenBank/DDBJ databases">
        <title>Sporisorium graminicola CBS 10092 draft sequencing and annotation.</title>
        <authorList>
            <person name="Solano-Gonzalez S."/>
            <person name="Caddick M.X."/>
            <person name="Darby A."/>
        </authorList>
    </citation>
    <scope>NUCLEOTIDE SEQUENCE [LARGE SCALE GENOMIC DNA]</scope>
    <source>
        <strain evidence="2 3">CBS 10092</strain>
    </source>
</reference>
<feature type="region of interest" description="Disordered" evidence="1">
    <location>
        <begin position="330"/>
        <end position="368"/>
    </location>
</feature>
<dbReference type="Pfam" id="PF13805">
    <property type="entry name" value="Pil1"/>
    <property type="match status" value="1"/>
</dbReference>
<keyword evidence="3" id="KW-1185">Reference proteome</keyword>
<dbReference type="GO" id="GO:0008289">
    <property type="term" value="F:lipid binding"/>
    <property type="evidence" value="ECO:0007669"/>
    <property type="project" value="TreeGrafter"/>
</dbReference>
<dbReference type="InterPro" id="IPR027267">
    <property type="entry name" value="AH/BAR_dom_sf"/>
</dbReference>
<feature type="compositionally biased region" description="Polar residues" evidence="1">
    <location>
        <begin position="741"/>
        <end position="752"/>
    </location>
</feature>
<proteinExistence type="predicted"/>
<dbReference type="GO" id="GO:0070941">
    <property type="term" value="P:eisosome assembly"/>
    <property type="evidence" value="ECO:0007669"/>
    <property type="project" value="TreeGrafter"/>
</dbReference>
<dbReference type="EMBL" id="SRRM01000013">
    <property type="protein sequence ID" value="TKY87548.1"/>
    <property type="molecule type" value="Genomic_DNA"/>
</dbReference>
<sequence length="767" mass="79830">MSFLRKAQQHVAHTSKLPALGNQDLRQLQDVITSEKSFIQSNTKAATEFKKNAEAIKAWSAEEGPDLNDVAGKVSLLYDHYAASQNRLNSHLSTVRLHFKSIRTREEALADLKSRKRSLGSDIEKVERKLAKMGPENKELMKVTAQLKDMRGEMEGLHIEVMEEEAAIGDFKRRTIREALGIKSGALLEMAEKLTIVAEISKLMLDEIPLHPTQPGMPRAEYYGFAKTESLLQEATRAIADVGFNPTGPSAGVPRFGDLSLADTTANGSRAGDLSHSYAAQHDAVDGYHHTDLPTHGSSGDIDPDTGYSPSTNRVLNTDEVARTPIYAQHASRSQWAQDGNGTTPPGEHALPDASTSEWAQSSYDRGDTSTASAAAAAAMAATAGADLNVVPGHGDGQDGGFLMQNSQSYTGSAGGLHGAAAAAGGSGPAYGSNRNSADYHSAQGGHHAAAPTDATVTGGAASTEGGHQSDAYDGYTTGAGTSPQAQQYEPATAAPPVAAMLGAPTLPPLRTATPLNGSATAAQATVTSPVSYAAANAAATDDSAYFQSIGSTRAMQEAVRRPISPAQNANRVSSYGALGTGASPQQPGGAEGKKVTAAAFRRGFSRNPSSQANMSAQLPPSATGNSLYDDAQQQQPWSAASHPLPQPPALHSNLSTPAPPGAYMSSTTPDGSDHSSSVPPLHIQKRNSNSHNPLGAAAAAGTPGNLGGRRYSNELSVGGQEFPAPPYGNEGAGAGAPYAQRQQLQRNHSSQYAEYAAPPPPGYGYA</sequence>
<feature type="compositionally biased region" description="Polar residues" evidence="1">
    <location>
        <begin position="479"/>
        <end position="490"/>
    </location>
</feature>
<dbReference type="PANTHER" id="PTHR31962:SF6">
    <property type="entry name" value="EISOSOME COMPONENT PIL1-DOMAIN-CONTAINING PROTEIN"/>
    <property type="match status" value="1"/>
</dbReference>
<dbReference type="RefSeq" id="XP_029739533.1">
    <property type="nucleotide sequence ID" value="XM_029884160.1"/>
</dbReference>
<feature type="region of interest" description="Disordered" evidence="1">
    <location>
        <begin position="413"/>
        <end position="493"/>
    </location>
</feature>
<dbReference type="GO" id="GO:0036286">
    <property type="term" value="C:eisosome filament"/>
    <property type="evidence" value="ECO:0007669"/>
    <property type="project" value="TreeGrafter"/>
</dbReference>
<gene>
    <name evidence="2" type="ORF">EX895_003562</name>
</gene>
<organism evidence="2 3">
    <name type="scientific">Sporisorium graminicola</name>
    <dbReference type="NCBI Taxonomy" id="280036"/>
    <lineage>
        <taxon>Eukaryota</taxon>
        <taxon>Fungi</taxon>
        <taxon>Dikarya</taxon>
        <taxon>Basidiomycota</taxon>
        <taxon>Ustilaginomycotina</taxon>
        <taxon>Ustilaginomycetes</taxon>
        <taxon>Ustilaginales</taxon>
        <taxon>Ustilaginaceae</taxon>
        <taxon>Sporisorium</taxon>
    </lineage>
</organism>
<feature type="compositionally biased region" description="Polar residues" evidence="1">
    <location>
        <begin position="354"/>
        <end position="364"/>
    </location>
</feature>
<feature type="compositionally biased region" description="Pro residues" evidence="1">
    <location>
        <begin position="758"/>
        <end position="767"/>
    </location>
</feature>
<dbReference type="Proteomes" id="UP000306050">
    <property type="component" value="Chromosome SGRAM_21"/>
</dbReference>
<feature type="compositionally biased region" description="Low complexity" evidence="1">
    <location>
        <begin position="693"/>
        <end position="704"/>
    </location>
</feature>
<evidence type="ECO:0000313" key="2">
    <source>
        <dbReference type="EMBL" id="TKY87548.1"/>
    </source>
</evidence>
<evidence type="ECO:0000313" key="3">
    <source>
        <dbReference type="Proteomes" id="UP000306050"/>
    </source>
</evidence>
<feature type="compositionally biased region" description="Polar residues" evidence="1">
    <location>
        <begin position="607"/>
        <end position="639"/>
    </location>
</feature>